<name>A0A5D4RY54_9BACI</name>
<evidence type="ECO:0000313" key="2">
    <source>
        <dbReference type="Proteomes" id="UP000322997"/>
    </source>
</evidence>
<organism evidence="1 2">
    <name type="scientific">Rossellomorea marisflavi</name>
    <dbReference type="NCBI Taxonomy" id="189381"/>
    <lineage>
        <taxon>Bacteria</taxon>
        <taxon>Bacillati</taxon>
        <taxon>Bacillota</taxon>
        <taxon>Bacilli</taxon>
        <taxon>Bacillales</taxon>
        <taxon>Bacillaceae</taxon>
        <taxon>Rossellomorea</taxon>
    </lineage>
</organism>
<dbReference type="Proteomes" id="UP000322997">
    <property type="component" value="Unassembled WGS sequence"/>
</dbReference>
<gene>
    <name evidence="1" type="ORF">FZC83_01780</name>
</gene>
<dbReference type="GO" id="GO:0016787">
    <property type="term" value="F:hydrolase activity"/>
    <property type="evidence" value="ECO:0007669"/>
    <property type="project" value="UniProtKB-KW"/>
</dbReference>
<proteinExistence type="predicted"/>
<keyword evidence="1" id="KW-0378">Hydrolase</keyword>
<dbReference type="AlphaFoldDB" id="A0A5D4RY54"/>
<reference evidence="1 2" key="1">
    <citation type="submission" date="2019-08" db="EMBL/GenBank/DDBJ databases">
        <title>Bacillus genomes from the desert of Cuatro Cienegas, Coahuila.</title>
        <authorList>
            <person name="Olmedo-Alvarez G."/>
        </authorList>
    </citation>
    <scope>NUCLEOTIDE SEQUENCE [LARGE SCALE GENOMIC DNA]</scope>
    <source>
        <strain evidence="1 2">CH108_3D</strain>
    </source>
</reference>
<dbReference type="Gene3D" id="1.10.3420.10">
    <property type="entry name" value="putative ntp pyrophosphohydrolase like domain"/>
    <property type="match status" value="1"/>
</dbReference>
<evidence type="ECO:0000313" key="1">
    <source>
        <dbReference type="EMBL" id="TYS56325.1"/>
    </source>
</evidence>
<dbReference type="RefSeq" id="WP_148984359.1">
    <property type="nucleotide sequence ID" value="NZ_JBNILK010000001.1"/>
</dbReference>
<dbReference type="Pfam" id="PF01503">
    <property type="entry name" value="PRA-PH"/>
    <property type="match status" value="1"/>
</dbReference>
<comment type="caution">
    <text evidence="1">The sequence shown here is derived from an EMBL/GenBank/DDBJ whole genome shotgun (WGS) entry which is preliminary data.</text>
</comment>
<sequence length="167" mass="19221">MSNEMYNMVKDFHNAFGHPVSDKPTPMNKETALARSIWTGEELVEFLYATAEGDKDEFKKLYIDFLEGLDKAHHKINEKGDPIDDVLVAQVDALVDVEYFNQGSFTILGVEPFEPFKIVQEANMGKLWEDGKPRFREGDGKIVKPPMWEENFAPEPRLKQEIKRQSN</sequence>
<dbReference type="EMBL" id="VTEQ01000001">
    <property type="protein sequence ID" value="TYS56325.1"/>
    <property type="molecule type" value="Genomic_DNA"/>
</dbReference>
<dbReference type="InterPro" id="IPR023292">
    <property type="entry name" value="NTP_PyroPHydrolase-like_dom_sf"/>
</dbReference>
<protein>
    <submittedName>
        <fullName evidence="1">HAD family hydrolase</fullName>
    </submittedName>
</protein>
<dbReference type="InterPro" id="IPR021130">
    <property type="entry name" value="PRib-ATP_PPHydrolase-like"/>
</dbReference>
<accession>A0A5D4RY54</accession>